<reference evidence="4" key="1">
    <citation type="submission" date="2024-02" db="EMBL/GenBank/DDBJ databases">
        <authorList>
            <consortium name="ELIXIR-Norway"/>
            <consortium name="Elixir Norway"/>
        </authorList>
    </citation>
    <scope>NUCLEOTIDE SEQUENCE</scope>
</reference>
<dbReference type="Proteomes" id="UP001497512">
    <property type="component" value="Chromosome 18"/>
</dbReference>
<sequence>MAVTTTSLLLSPSSISAASCSITTTGGSSCTAPKSLLTTTQLHRRSSSPLERTFAAHRRDFFPSEKLQQQRRKMAQGARALFGNKDSSDGKEEDKKFITKEQEPEQYWQTAAEKEGKNPMQSVLPYIAIVGLLTPFAILALAFANNWIKLPR</sequence>
<keyword evidence="3" id="KW-0732">Signal</keyword>
<keyword evidence="2" id="KW-1133">Transmembrane helix</keyword>
<organism evidence="4 5">
    <name type="scientific">Sphagnum troendelagicum</name>
    <dbReference type="NCBI Taxonomy" id="128251"/>
    <lineage>
        <taxon>Eukaryota</taxon>
        <taxon>Viridiplantae</taxon>
        <taxon>Streptophyta</taxon>
        <taxon>Embryophyta</taxon>
        <taxon>Bryophyta</taxon>
        <taxon>Sphagnophytina</taxon>
        <taxon>Sphagnopsida</taxon>
        <taxon>Sphagnales</taxon>
        <taxon>Sphagnaceae</taxon>
        <taxon>Sphagnum</taxon>
    </lineage>
</organism>
<proteinExistence type="predicted"/>
<keyword evidence="5" id="KW-1185">Reference proteome</keyword>
<dbReference type="PANTHER" id="PTHR36343">
    <property type="entry name" value="EXPRESSED PROTEIN"/>
    <property type="match status" value="1"/>
</dbReference>
<feature type="region of interest" description="Disordered" evidence="1">
    <location>
        <begin position="77"/>
        <end position="104"/>
    </location>
</feature>
<feature type="signal peptide" evidence="3">
    <location>
        <begin position="1"/>
        <end position="17"/>
    </location>
</feature>
<gene>
    <name evidence="4" type="ORF">CSSPTR1EN2_LOCUS10228</name>
</gene>
<name>A0ABP0U1T9_9BRYO</name>
<accession>A0ABP0U1T9</accession>
<feature type="transmembrane region" description="Helical" evidence="2">
    <location>
        <begin position="123"/>
        <end position="144"/>
    </location>
</feature>
<evidence type="ECO:0000256" key="3">
    <source>
        <dbReference type="SAM" id="SignalP"/>
    </source>
</evidence>
<evidence type="ECO:0000256" key="1">
    <source>
        <dbReference type="SAM" id="MobiDB-lite"/>
    </source>
</evidence>
<dbReference type="EMBL" id="OZ019910">
    <property type="protein sequence ID" value="CAK9210574.1"/>
    <property type="molecule type" value="Genomic_DNA"/>
</dbReference>
<evidence type="ECO:0000313" key="4">
    <source>
        <dbReference type="EMBL" id="CAK9210574.1"/>
    </source>
</evidence>
<dbReference type="PANTHER" id="PTHR36343:SF1">
    <property type="entry name" value="EXPRESSED PROTEIN"/>
    <property type="match status" value="1"/>
</dbReference>
<feature type="chain" id="PRO_5045391534" evidence="3">
    <location>
        <begin position="18"/>
        <end position="152"/>
    </location>
</feature>
<protein>
    <submittedName>
        <fullName evidence="4">Uncharacterized protein</fullName>
    </submittedName>
</protein>
<keyword evidence="2" id="KW-0812">Transmembrane</keyword>
<feature type="compositionally biased region" description="Basic and acidic residues" evidence="1">
    <location>
        <begin position="86"/>
        <end position="103"/>
    </location>
</feature>
<evidence type="ECO:0000256" key="2">
    <source>
        <dbReference type="SAM" id="Phobius"/>
    </source>
</evidence>
<evidence type="ECO:0000313" key="5">
    <source>
        <dbReference type="Proteomes" id="UP001497512"/>
    </source>
</evidence>
<keyword evidence="2" id="KW-0472">Membrane</keyword>